<dbReference type="PANTHER" id="PTHR30537:SF5">
    <property type="entry name" value="HTH-TYPE TRANSCRIPTIONAL ACTIVATOR TTDR-RELATED"/>
    <property type="match status" value="1"/>
</dbReference>
<name>A0A0K1PWK8_9BACT</name>
<dbReference type="RefSeq" id="WP_146648966.1">
    <property type="nucleotide sequence ID" value="NZ_CP012333.1"/>
</dbReference>
<evidence type="ECO:0000313" key="6">
    <source>
        <dbReference type="EMBL" id="AKU97902.1"/>
    </source>
</evidence>
<dbReference type="InterPro" id="IPR036388">
    <property type="entry name" value="WH-like_DNA-bd_sf"/>
</dbReference>
<dbReference type="GO" id="GO:0006351">
    <property type="term" value="P:DNA-templated transcription"/>
    <property type="evidence" value="ECO:0007669"/>
    <property type="project" value="TreeGrafter"/>
</dbReference>
<dbReference type="CDD" id="cd08422">
    <property type="entry name" value="PBP2_CrgA_like"/>
    <property type="match status" value="1"/>
</dbReference>
<proteinExistence type="inferred from homology"/>
<accession>A0A0K1PWK8</accession>
<dbReference type="SUPFAM" id="SSF53850">
    <property type="entry name" value="Periplasmic binding protein-like II"/>
    <property type="match status" value="1"/>
</dbReference>
<protein>
    <submittedName>
        <fullName evidence="6">Transcriptional regulator, LysR family</fullName>
    </submittedName>
</protein>
<dbReference type="Proteomes" id="UP000064967">
    <property type="component" value="Chromosome"/>
</dbReference>
<organism evidence="6 7">
    <name type="scientific">Labilithrix luteola</name>
    <dbReference type="NCBI Taxonomy" id="1391654"/>
    <lineage>
        <taxon>Bacteria</taxon>
        <taxon>Pseudomonadati</taxon>
        <taxon>Myxococcota</taxon>
        <taxon>Polyangia</taxon>
        <taxon>Polyangiales</taxon>
        <taxon>Labilitrichaceae</taxon>
        <taxon>Labilithrix</taxon>
    </lineage>
</organism>
<sequence>MATSLEDLVSMAIFARVVEAKSFTAAATALSVSTSLVSKRVAALEERLGVRLLHRTTRRLSLTPEGAGIYERCLHMLRAADEGAELAEGRTDEPRGVLRVACAVAIADAFVSDTVASFLERYPDVSVELLASNGMTDVIDDRIDVAVRTARRLESSSLVARRLGTMTMVICAAPTYLKMHGPPRAPDDLGRHRCLRFLPLRADIEWHFRRDGSKVVAPISGPLATDNTEALRRAALAGLGVVTLPKFYVAGDLARGNLVELLADFPLTPLGVFAVHAKGKLVPAKVRRFIEHLAKRLRAEKLE</sequence>
<dbReference type="FunFam" id="1.10.10.10:FF:000001">
    <property type="entry name" value="LysR family transcriptional regulator"/>
    <property type="match status" value="1"/>
</dbReference>
<dbReference type="Pfam" id="PF00126">
    <property type="entry name" value="HTH_1"/>
    <property type="match status" value="1"/>
</dbReference>
<dbReference type="STRING" id="1391654.AKJ09_04566"/>
<feature type="domain" description="HTH lysR-type" evidence="5">
    <location>
        <begin position="6"/>
        <end position="63"/>
    </location>
</feature>
<dbReference type="Gene3D" id="1.10.10.10">
    <property type="entry name" value="Winged helix-like DNA-binding domain superfamily/Winged helix DNA-binding domain"/>
    <property type="match status" value="1"/>
</dbReference>
<dbReference type="Gene3D" id="3.40.190.290">
    <property type="match status" value="1"/>
</dbReference>
<evidence type="ECO:0000313" key="7">
    <source>
        <dbReference type="Proteomes" id="UP000064967"/>
    </source>
</evidence>
<dbReference type="GO" id="GO:0003700">
    <property type="term" value="F:DNA-binding transcription factor activity"/>
    <property type="evidence" value="ECO:0007669"/>
    <property type="project" value="InterPro"/>
</dbReference>
<dbReference type="Pfam" id="PF03466">
    <property type="entry name" value="LysR_substrate"/>
    <property type="match status" value="1"/>
</dbReference>
<dbReference type="AlphaFoldDB" id="A0A0K1PWK8"/>
<keyword evidence="4" id="KW-0804">Transcription</keyword>
<dbReference type="SUPFAM" id="SSF46785">
    <property type="entry name" value="Winged helix' DNA-binding domain"/>
    <property type="match status" value="1"/>
</dbReference>
<dbReference type="EMBL" id="CP012333">
    <property type="protein sequence ID" value="AKU97902.1"/>
    <property type="molecule type" value="Genomic_DNA"/>
</dbReference>
<evidence type="ECO:0000259" key="5">
    <source>
        <dbReference type="PROSITE" id="PS50931"/>
    </source>
</evidence>
<comment type="similarity">
    <text evidence="1">Belongs to the LysR transcriptional regulatory family.</text>
</comment>
<dbReference type="InterPro" id="IPR005119">
    <property type="entry name" value="LysR_subst-bd"/>
</dbReference>
<evidence type="ECO:0000256" key="2">
    <source>
        <dbReference type="ARBA" id="ARBA00023015"/>
    </source>
</evidence>
<dbReference type="KEGG" id="llu:AKJ09_04566"/>
<dbReference type="InterPro" id="IPR036390">
    <property type="entry name" value="WH_DNA-bd_sf"/>
</dbReference>
<keyword evidence="3" id="KW-0238">DNA-binding</keyword>
<keyword evidence="2" id="KW-0805">Transcription regulation</keyword>
<keyword evidence="7" id="KW-1185">Reference proteome</keyword>
<evidence type="ECO:0000256" key="4">
    <source>
        <dbReference type="ARBA" id="ARBA00023163"/>
    </source>
</evidence>
<gene>
    <name evidence="6" type="ORF">AKJ09_04566</name>
</gene>
<reference evidence="6 7" key="1">
    <citation type="submission" date="2015-08" db="EMBL/GenBank/DDBJ databases">
        <authorList>
            <person name="Babu N.S."/>
            <person name="Beckwith C.J."/>
            <person name="Beseler K.G."/>
            <person name="Brison A."/>
            <person name="Carone J.V."/>
            <person name="Caskin T.P."/>
            <person name="Diamond M."/>
            <person name="Durham M.E."/>
            <person name="Foxe J.M."/>
            <person name="Go M."/>
            <person name="Henderson B.A."/>
            <person name="Jones I.B."/>
            <person name="McGettigan J.A."/>
            <person name="Micheletti S.J."/>
            <person name="Nasrallah M.E."/>
            <person name="Ortiz D."/>
            <person name="Piller C.R."/>
            <person name="Privatt S.R."/>
            <person name="Schneider S.L."/>
            <person name="Sharp S."/>
            <person name="Smith T.C."/>
            <person name="Stanton J.D."/>
            <person name="Ullery H.E."/>
            <person name="Wilson R.J."/>
            <person name="Serrano M.G."/>
            <person name="Buck G."/>
            <person name="Lee V."/>
            <person name="Wang Y."/>
            <person name="Carvalho R."/>
            <person name="Voegtly L."/>
            <person name="Shi R."/>
            <person name="Duckworth R."/>
            <person name="Johnson A."/>
            <person name="Loviza R."/>
            <person name="Walstead R."/>
            <person name="Shah Z."/>
            <person name="Kiflezghi M."/>
            <person name="Wade K."/>
            <person name="Ball S.L."/>
            <person name="Bradley K.W."/>
            <person name="Asai D.J."/>
            <person name="Bowman C.A."/>
            <person name="Russell D.A."/>
            <person name="Pope W.H."/>
            <person name="Jacobs-Sera D."/>
            <person name="Hendrix R.W."/>
            <person name="Hatfull G.F."/>
        </authorList>
    </citation>
    <scope>NUCLEOTIDE SEQUENCE [LARGE SCALE GENOMIC DNA]</scope>
    <source>
        <strain evidence="6 7">DSM 27648</strain>
    </source>
</reference>
<dbReference type="InterPro" id="IPR000847">
    <property type="entry name" value="LysR_HTH_N"/>
</dbReference>
<evidence type="ECO:0000256" key="3">
    <source>
        <dbReference type="ARBA" id="ARBA00023125"/>
    </source>
</evidence>
<dbReference type="OrthoDB" id="5416547at2"/>
<dbReference type="PROSITE" id="PS50931">
    <property type="entry name" value="HTH_LYSR"/>
    <property type="match status" value="1"/>
</dbReference>
<dbReference type="InterPro" id="IPR058163">
    <property type="entry name" value="LysR-type_TF_proteobact-type"/>
</dbReference>
<dbReference type="GO" id="GO:0043565">
    <property type="term" value="F:sequence-specific DNA binding"/>
    <property type="evidence" value="ECO:0007669"/>
    <property type="project" value="TreeGrafter"/>
</dbReference>
<dbReference type="PANTHER" id="PTHR30537">
    <property type="entry name" value="HTH-TYPE TRANSCRIPTIONAL REGULATOR"/>
    <property type="match status" value="1"/>
</dbReference>
<evidence type="ECO:0000256" key="1">
    <source>
        <dbReference type="ARBA" id="ARBA00009437"/>
    </source>
</evidence>